<evidence type="ECO:0000256" key="1">
    <source>
        <dbReference type="SAM" id="MobiDB-lite"/>
    </source>
</evidence>
<dbReference type="GO" id="GO:0004867">
    <property type="term" value="F:serine-type endopeptidase inhibitor activity"/>
    <property type="evidence" value="ECO:0007669"/>
    <property type="project" value="InterPro"/>
</dbReference>
<dbReference type="AlphaFoldDB" id="A0AAF3FRU2"/>
<feature type="region of interest" description="Disordered" evidence="1">
    <location>
        <begin position="236"/>
        <end position="267"/>
    </location>
</feature>
<dbReference type="Proteomes" id="UP000887575">
    <property type="component" value="Unassembled WGS sequence"/>
</dbReference>
<dbReference type="PROSITE" id="PS50279">
    <property type="entry name" value="BPTI_KUNITZ_2"/>
    <property type="match status" value="1"/>
</dbReference>
<dbReference type="Pfam" id="PF00014">
    <property type="entry name" value="Kunitz_BPTI"/>
    <property type="match status" value="1"/>
</dbReference>
<dbReference type="SUPFAM" id="SSF57362">
    <property type="entry name" value="BPTI-like"/>
    <property type="match status" value="1"/>
</dbReference>
<dbReference type="Gene3D" id="4.10.410.10">
    <property type="entry name" value="Pancreatic trypsin inhibitor Kunitz domain"/>
    <property type="match status" value="1"/>
</dbReference>
<name>A0AAF3FRU2_9BILA</name>
<evidence type="ECO:0000259" key="2">
    <source>
        <dbReference type="PROSITE" id="PS50279"/>
    </source>
</evidence>
<evidence type="ECO:0000313" key="3">
    <source>
        <dbReference type="Proteomes" id="UP000887575"/>
    </source>
</evidence>
<feature type="domain" description="BPTI/Kunitz inhibitor" evidence="2">
    <location>
        <begin position="164"/>
        <end position="217"/>
    </location>
</feature>
<dbReference type="InterPro" id="IPR002223">
    <property type="entry name" value="Kunitz_BPTI"/>
</dbReference>
<accession>A0AAF3FRU2</accession>
<dbReference type="SMART" id="SM00131">
    <property type="entry name" value="KU"/>
    <property type="match status" value="1"/>
</dbReference>
<reference evidence="4" key="1">
    <citation type="submission" date="2024-02" db="UniProtKB">
        <authorList>
            <consortium name="WormBaseParasite"/>
        </authorList>
    </citation>
    <scope>IDENTIFICATION</scope>
</reference>
<organism evidence="3 4">
    <name type="scientific">Mesorhabditis belari</name>
    <dbReference type="NCBI Taxonomy" id="2138241"/>
    <lineage>
        <taxon>Eukaryota</taxon>
        <taxon>Metazoa</taxon>
        <taxon>Ecdysozoa</taxon>
        <taxon>Nematoda</taxon>
        <taxon>Chromadorea</taxon>
        <taxon>Rhabditida</taxon>
        <taxon>Rhabditina</taxon>
        <taxon>Rhabditomorpha</taxon>
        <taxon>Rhabditoidea</taxon>
        <taxon>Rhabditidae</taxon>
        <taxon>Mesorhabditinae</taxon>
        <taxon>Mesorhabditis</taxon>
    </lineage>
</organism>
<dbReference type="InterPro" id="IPR036880">
    <property type="entry name" value="Kunitz_BPTI_sf"/>
</dbReference>
<evidence type="ECO:0000313" key="4">
    <source>
        <dbReference type="WBParaSite" id="MBELARI_LOCUS9971"/>
    </source>
</evidence>
<keyword evidence="3" id="KW-1185">Reference proteome</keyword>
<sequence length="325" mass="36205">MPLRSIDIRISIFFISIFLIDLTIAKLPDDLDKFLEKLFETEECEEWVSDSTFVSVSTRDCSPHQCDFPSEICMRPAAKYQDKKANQCRKLPAKCVTAANGGVPVGPPPTDPPPLFTFPPPLFTLPTLSPPDKNSTIFRPYFPLIPQTSKGTPAPVNVRPRDICEMGPPTGRFCGFAQKFVYNKETFECDEFWFPGCKTEETNANLFDSRKDCERVADLCVQIEEMKAARLTTPRPHPRKIVQPRGPDGIDGFPKPRNLNGKRKGPDGLLAQELKQGGNAALPKVAAQQAQTWLSQFGFPGIPDFFGGGEGGPPQGPARRRFWNF</sequence>
<protein>
    <recommendedName>
        <fullName evidence="2">BPTI/Kunitz inhibitor domain-containing protein</fullName>
    </recommendedName>
</protein>
<proteinExistence type="predicted"/>
<dbReference type="WBParaSite" id="MBELARI_LOCUS9971">
    <property type="protein sequence ID" value="MBELARI_LOCUS9971"/>
    <property type="gene ID" value="MBELARI_LOCUS9971"/>
</dbReference>